<name>A0ABN7WYJ5_GIGMA</name>
<organism evidence="1 2">
    <name type="scientific">Gigaspora margarita</name>
    <dbReference type="NCBI Taxonomy" id="4874"/>
    <lineage>
        <taxon>Eukaryota</taxon>
        <taxon>Fungi</taxon>
        <taxon>Fungi incertae sedis</taxon>
        <taxon>Mucoromycota</taxon>
        <taxon>Glomeromycotina</taxon>
        <taxon>Glomeromycetes</taxon>
        <taxon>Diversisporales</taxon>
        <taxon>Gigasporaceae</taxon>
        <taxon>Gigaspora</taxon>
    </lineage>
</organism>
<proteinExistence type="predicted"/>
<gene>
    <name evidence="1" type="ORF">GMARGA_LOCUS36773</name>
</gene>
<comment type="caution">
    <text evidence="1">The sequence shown here is derived from an EMBL/GenBank/DDBJ whole genome shotgun (WGS) entry which is preliminary data.</text>
</comment>
<feature type="non-terminal residue" evidence="1">
    <location>
        <position position="191"/>
    </location>
</feature>
<protein>
    <submittedName>
        <fullName evidence="1">2521_t:CDS:1</fullName>
    </submittedName>
</protein>
<evidence type="ECO:0000313" key="2">
    <source>
        <dbReference type="Proteomes" id="UP000789901"/>
    </source>
</evidence>
<dbReference type="Proteomes" id="UP000789901">
    <property type="component" value="Unassembled WGS sequence"/>
</dbReference>
<accession>A0ABN7WYJ5</accession>
<reference evidence="1 2" key="1">
    <citation type="submission" date="2021-06" db="EMBL/GenBank/DDBJ databases">
        <authorList>
            <person name="Kallberg Y."/>
            <person name="Tangrot J."/>
            <person name="Rosling A."/>
        </authorList>
    </citation>
    <scope>NUCLEOTIDE SEQUENCE [LARGE SCALE GENOMIC DNA]</scope>
    <source>
        <strain evidence="1 2">120-4 pot B 10/14</strain>
    </source>
</reference>
<sequence length="191" mass="22029">VPNLSDPLYSVHNFVNAFNSNLIEEVKPGSTLCIDESMNSWLGRENKIPGHRKILCKQHPIGQEWKLLLNIIIQLEHFGDSWFGSPKNFSYQKKRQEWPLNYSRDIVQKLGSEYSSYISKITLVNNVCLIVASLRDQKPQCIITTALTTTDSNEVKHIVKEHNESSLVKFKRPKFFYDYSISKGTININNQ</sequence>
<feature type="non-terminal residue" evidence="1">
    <location>
        <position position="1"/>
    </location>
</feature>
<evidence type="ECO:0000313" key="1">
    <source>
        <dbReference type="EMBL" id="CAG8843867.1"/>
    </source>
</evidence>
<keyword evidence="2" id="KW-1185">Reference proteome</keyword>
<dbReference type="EMBL" id="CAJVQB010073831">
    <property type="protein sequence ID" value="CAG8843867.1"/>
    <property type="molecule type" value="Genomic_DNA"/>
</dbReference>